<evidence type="ECO:0000313" key="1">
    <source>
        <dbReference type="EMBL" id="SAE52349.1"/>
    </source>
</evidence>
<name>A0ABD7L1R3_9ENTR</name>
<sequence>MALIYFVSYEGTWVKGFGVKGATLKTLLVGR</sequence>
<dbReference type="AlphaFoldDB" id="A0ABD7L1R3"/>
<dbReference type="EMBL" id="FKEV01000009">
    <property type="protein sequence ID" value="SAE52349.1"/>
    <property type="molecule type" value="Genomic_DNA"/>
</dbReference>
<protein>
    <submittedName>
        <fullName evidence="1">Uncharacterized protein</fullName>
    </submittedName>
</protein>
<evidence type="ECO:0000313" key="2">
    <source>
        <dbReference type="Proteomes" id="UP000077295"/>
    </source>
</evidence>
<gene>
    <name evidence="1" type="ORF">SAMEA2273187_02814</name>
</gene>
<comment type="caution">
    <text evidence="1">The sequence shown here is derived from an EMBL/GenBank/DDBJ whole genome shotgun (WGS) entry which is preliminary data.</text>
</comment>
<dbReference type="Proteomes" id="UP000077295">
    <property type="component" value="Unassembled WGS sequence"/>
</dbReference>
<reference evidence="1 2" key="1">
    <citation type="submission" date="2016-03" db="EMBL/GenBank/DDBJ databases">
        <authorList>
            <consortium name="Pathogen Informatics"/>
        </authorList>
    </citation>
    <scope>NUCLEOTIDE SEQUENCE [LARGE SCALE GENOMIC DNA]</scope>
    <source>
        <strain evidence="2">e552</strain>
    </source>
</reference>
<organism evidence="1 2">
    <name type="scientific">Enterobacter hormaechei</name>
    <dbReference type="NCBI Taxonomy" id="158836"/>
    <lineage>
        <taxon>Bacteria</taxon>
        <taxon>Pseudomonadati</taxon>
        <taxon>Pseudomonadota</taxon>
        <taxon>Gammaproteobacteria</taxon>
        <taxon>Enterobacterales</taxon>
        <taxon>Enterobacteriaceae</taxon>
        <taxon>Enterobacter</taxon>
        <taxon>Enterobacter cloacae complex</taxon>
    </lineage>
</organism>
<accession>A0ABD7L1R3</accession>
<proteinExistence type="predicted"/>